<name>A0A9D4J7Q0_DREPO</name>
<dbReference type="GO" id="GO:0016282">
    <property type="term" value="C:eukaryotic 43S preinitiation complex"/>
    <property type="evidence" value="ECO:0007669"/>
    <property type="project" value="UniProtKB-UniRule"/>
</dbReference>
<dbReference type="InterPro" id="IPR012677">
    <property type="entry name" value="Nucleotide-bd_a/b_plait_sf"/>
</dbReference>
<evidence type="ECO:0000313" key="10">
    <source>
        <dbReference type="Proteomes" id="UP000828390"/>
    </source>
</evidence>
<comment type="function">
    <text evidence="5">RNA-binding component of the eukaryotic translation initiation factor 3 (eIF-3) complex, which is involved in protein synthesis of a specialized repertoire of mRNAs and, together with other initiation factors, stimulates binding of mRNA and methionyl-tRNAi to the 40S ribosome. The eIF-3 complex specifically targets and initiates translation of a subset of mRNAs involved in cell proliferation. This subunit can bind 18S rRNA.</text>
</comment>
<comment type="caution">
    <text evidence="9">The sequence shown here is derived from an EMBL/GenBank/DDBJ whole genome shotgun (WGS) entry which is preliminary data.</text>
</comment>
<dbReference type="Gene3D" id="3.30.70.330">
    <property type="match status" value="1"/>
</dbReference>
<evidence type="ECO:0000256" key="4">
    <source>
        <dbReference type="ARBA" id="ARBA00022917"/>
    </source>
</evidence>
<dbReference type="GO" id="GO:0003743">
    <property type="term" value="F:translation initiation factor activity"/>
    <property type="evidence" value="ECO:0007669"/>
    <property type="project" value="UniProtKB-UniRule"/>
</dbReference>
<evidence type="ECO:0000259" key="8">
    <source>
        <dbReference type="PROSITE" id="PS50102"/>
    </source>
</evidence>
<evidence type="ECO:0000256" key="1">
    <source>
        <dbReference type="ARBA" id="ARBA00022490"/>
    </source>
</evidence>
<dbReference type="Proteomes" id="UP000828390">
    <property type="component" value="Unassembled WGS sequence"/>
</dbReference>
<dbReference type="HAMAP" id="MF_03006">
    <property type="entry name" value="eIF3g"/>
    <property type="match status" value="1"/>
</dbReference>
<dbReference type="Pfam" id="PF00076">
    <property type="entry name" value="RRM_1"/>
    <property type="match status" value="1"/>
</dbReference>
<dbReference type="GO" id="GO:0033290">
    <property type="term" value="C:eukaryotic 48S preinitiation complex"/>
    <property type="evidence" value="ECO:0007669"/>
    <property type="project" value="UniProtKB-UniRule"/>
</dbReference>
<dbReference type="SMART" id="SM00360">
    <property type="entry name" value="RRM"/>
    <property type="match status" value="1"/>
</dbReference>
<dbReference type="InterPro" id="IPR034240">
    <property type="entry name" value="eIF3G_RRM"/>
</dbReference>
<dbReference type="GO" id="GO:0003723">
    <property type="term" value="F:RNA binding"/>
    <property type="evidence" value="ECO:0007669"/>
    <property type="project" value="UniProtKB-UniRule"/>
</dbReference>
<organism evidence="9 10">
    <name type="scientific">Dreissena polymorpha</name>
    <name type="common">Zebra mussel</name>
    <name type="synonym">Mytilus polymorpha</name>
    <dbReference type="NCBI Taxonomy" id="45954"/>
    <lineage>
        <taxon>Eukaryota</taxon>
        <taxon>Metazoa</taxon>
        <taxon>Spiralia</taxon>
        <taxon>Lophotrochozoa</taxon>
        <taxon>Mollusca</taxon>
        <taxon>Bivalvia</taxon>
        <taxon>Autobranchia</taxon>
        <taxon>Heteroconchia</taxon>
        <taxon>Euheterodonta</taxon>
        <taxon>Imparidentia</taxon>
        <taxon>Neoheterodontei</taxon>
        <taxon>Myida</taxon>
        <taxon>Dreissenoidea</taxon>
        <taxon>Dreissenidae</taxon>
        <taxon>Dreissena</taxon>
    </lineage>
</organism>
<dbReference type="InterPro" id="IPR035979">
    <property type="entry name" value="RBD_domain_sf"/>
</dbReference>
<keyword evidence="3 6" id="KW-0694">RNA-binding</keyword>
<reference evidence="9" key="1">
    <citation type="journal article" date="2019" name="bioRxiv">
        <title>The Genome of the Zebra Mussel, Dreissena polymorpha: A Resource for Invasive Species Research.</title>
        <authorList>
            <person name="McCartney M.A."/>
            <person name="Auch B."/>
            <person name="Kono T."/>
            <person name="Mallez S."/>
            <person name="Zhang Y."/>
            <person name="Obille A."/>
            <person name="Becker A."/>
            <person name="Abrahante J.E."/>
            <person name="Garbe J."/>
            <person name="Badalamenti J.P."/>
            <person name="Herman A."/>
            <person name="Mangelson H."/>
            <person name="Liachko I."/>
            <person name="Sullivan S."/>
            <person name="Sone E.D."/>
            <person name="Koren S."/>
            <person name="Silverstein K.A.T."/>
            <person name="Beckman K.B."/>
            <person name="Gohl D.M."/>
        </authorList>
    </citation>
    <scope>NUCLEOTIDE SEQUENCE</scope>
    <source>
        <strain evidence="9">Duluth1</strain>
        <tissue evidence="9">Whole animal</tissue>
    </source>
</reference>
<keyword evidence="2 5" id="KW-0396">Initiation factor</keyword>
<keyword evidence="1 5" id="KW-0963">Cytoplasm</keyword>
<dbReference type="InterPro" id="IPR017334">
    <property type="entry name" value="eIF3_g"/>
</dbReference>
<comment type="similarity">
    <text evidence="5">Belongs to the eIF-3 subunit G family.</text>
</comment>
<accession>A0A9D4J7Q0</accession>
<dbReference type="GO" id="GO:0001732">
    <property type="term" value="P:formation of cytoplasmic translation initiation complex"/>
    <property type="evidence" value="ECO:0007669"/>
    <property type="project" value="UniProtKB-UniRule"/>
</dbReference>
<dbReference type="CDD" id="cd12408">
    <property type="entry name" value="RRM_eIF3G_like"/>
    <property type="match status" value="1"/>
</dbReference>
<dbReference type="PROSITE" id="PS50102">
    <property type="entry name" value="RRM"/>
    <property type="match status" value="1"/>
</dbReference>
<dbReference type="Pfam" id="PF12353">
    <property type="entry name" value="eIF3g"/>
    <property type="match status" value="1"/>
</dbReference>
<dbReference type="InterPro" id="IPR000504">
    <property type="entry name" value="RRM_dom"/>
</dbReference>
<feature type="compositionally biased region" description="Gly residues" evidence="7">
    <location>
        <begin position="247"/>
        <end position="264"/>
    </location>
</feature>
<feature type="domain" description="RRM" evidence="8">
    <location>
        <begin position="293"/>
        <end position="371"/>
    </location>
</feature>
<feature type="compositionally biased region" description="Basic and acidic residues" evidence="7">
    <location>
        <begin position="276"/>
        <end position="292"/>
    </location>
</feature>
<dbReference type="InterPro" id="IPR024675">
    <property type="entry name" value="eIF3g_N"/>
</dbReference>
<dbReference type="EMBL" id="JAIWYP010000007">
    <property type="protein sequence ID" value="KAH3798618.1"/>
    <property type="molecule type" value="Genomic_DNA"/>
</dbReference>
<evidence type="ECO:0000256" key="6">
    <source>
        <dbReference type="PROSITE-ProRule" id="PRU00176"/>
    </source>
</evidence>
<dbReference type="AlphaFoldDB" id="A0A9D4J7Q0"/>
<proteinExistence type="inferred from homology"/>
<feature type="region of interest" description="Disordered" evidence="7">
    <location>
        <begin position="234"/>
        <end position="292"/>
    </location>
</feature>
<evidence type="ECO:0000313" key="9">
    <source>
        <dbReference type="EMBL" id="KAH3798618.1"/>
    </source>
</evidence>
<keyword evidence="10" id="KW-1185">Reference proteome</keyword>
<dbReference type="GO" id="GO:0005852">
    <property type="term" value="C:eukaryotic translation initiation factor 3 complex"/>
    <property type="evidence" value="ECO:0007669"/>
    <property type="project" value="UniProtKB-UniRule"/>
</dbReference>
<comment type="subunit">
    <text evidence="5">Component of the eukaryotic translation initiation factor 3 (eIF-3) complex.</text>
</comment>
<dbReference type="CDD" id="cd12933">
    <property type="entry name" value="eIF3G"/>
    <property type="match status" value="1"/>
</dbReference>
<evidence type="ECO:0000256" key="3">
    <source>
        <dbReference type="ARBA" id="ARBA00022884"/>
    </source>
</evidence>
<reference evidence="9" key="2">
    <citation type="submission" date="2020-11" db="EMBL/GenBank/DDBJ databases">
        <authorList>
            <person name="McCartney M.A."/>
            <person name="Auch B."/>
            <person name="Kono T."/>
            <person name="Mallez S."/>
            <person name="Becker A."/>
            <person name="Gohl D.M."/>
            <person name="Silverstein K.A.T."/>
            <person name="Koren S."/>
            <person name="Bechman K.B."/>
            <person name="Herman A."/>
            <person name="Abrahante J.E."/>
            <person name="Garbe J."/>
        </authorList>
    </citation>
    <scope>NUCLEOTIDE SEQUENCE</scope>
    <source>
        <strain evidence="9">Duluth1</strain>
        <tissue evidence="9">Whole animal</tissue>
    </source>
</reference>
<feature type="region of interest" description="Disordered" evidence="7">
    <location>
        <begin position="1"/>
        <end position="36"/>
    </location>
</feature>
<dbReference type="PANTHER" id="PTHR10352">
    <property type="entry name" value="EUKARYOTIC TRANSLATION INITIATION FACTOR 3 SUBUNIT G"/>
    <property type="match status" value="1"/>
</dbReference>
<dbReference type="SUPFAM" id="SSF54928">
    <property type="entry name" value="RNA-binding domain, RBD"/>
    <property type="match status" value="1"/>
</dbReference>
<evidence type="ECO:0000256" key="2">
    <source>
        <dbReference type="ARBA" id="ARBA00022540"/>
    </source>
</evidence>
<protein>
    <recommendedName>
        <fullName evidence="5">Eukaryotic translation initiation factor 3 subunit G</fullName>
        <shortName evidence="5">eIF3g</shortName>
    </recommendedName>
    <alternativeName>
        <fullName evidence="5">Eukaryotic translation initiation factor 3 RNA-binding subunit</fullName>
        <shortName evidence="5">eIF-3 RNA-binding subunit</shortName>
    </alternativeName>
    <alternativeName>
        <fullName evidence="5">Eukaryotic translation initiation factor 3 subunit 4</fullName>
    </alternativeName>
</protein>
<sequence>MPSLADSKPISWAEQVEAGEDGSLPPATEDFDDHNNLKTITEYKYNDDGKMVKVVKTYKVERRRVPKSIARRKNWHKFGAAESDPPGPNPSNTIVQVEEINMQIILNKESKNQDQAEEDPLSKLKSQKLVSCRICKGDHWTTKCPYKDTLAPIQCPYKDTLAPIQCPYKDTLAPIQDTMAPIQCPYKDTLAPIQDTLAPIQCPYKDTLAPIQDTMAPIQCPYKDTLAPIQESLEGGDKKKQDDPGTPVGGGSSSTPASGGGSKPGGKYVPPSMRDGASKGRGETMKSARDESATIRVTNLSEDTRESDLQELFRPFGPIQRIYLAKDKNTGQSKGFAFINFHRREDAARAIAGVSGFGYDHLILNVEWAKPSGTS</sequence>
<keyword evidence="4 5" id="KW-0648">Protein biosynthesis</keyword>
<evidence type="ECO:0000256" key="7">
    <source>
        <dbReference type="SAM" id="MobiDB-lite"/>
    </source>
</evidence>
<comment type="subcellular location">
    <subcellularLocation>
        <location evidence="5">Cytoplasm</location>
    </subcellularLocation>
</comment>
<gene>
    <name evidence="9" type="ORF">DPMN_152219</name>
</gene>
<evidence type="ECO:0000256" key="5">
    <source>
        <dbReference type="HAMAP-Rule" id="MF_03006"/>
    </source>
</evidence>